<evidence type="ECO:0000256" key="3">
    <source>
        <dbReference type="ARBA" id="ARBA00022475"/>
    </source>
</evidence>
<keyword evidence="15" id="KW-1185">Reference proteome</keyword>
<dbReference type="SUPFAM" id="SSF81321">
    <property type="entry name" value="Family A G protein-coupled receptor-like"/>
    <property type="match status" value="1"/>
</dbReference>
<dbReference type="OMA" id="TWACDLW"/>
<comment type="subcellular location">
    <subcellularLocation>
        <location evidence="1">Cell membrane</location>
        <topology evidence="1">Multi-pass membrane protein</topology>
    </subcellularLocation>
</comment>
<feature type="transmembrane region" description="Helical" evidence="12">
    <location>
        <begin position="134"/>
        <end position="155"/>
    </location>
</feature>
<feature type="transmembrane region" description="Helical" evidence="12">
    <location>
        <begin position="96"/>
        <end position="122"/>
    </location>
</feature>
<feature type="transmembrane region" description="Helical" evidence="12">
    <location>
        <begin position="175"/>
        <end position="201"/>
    </location>
</feature>
<dbReference type="STRING" id="407821.A0A087TQN0"/>
<dbReference type="InterPro" id="IPR000276">
    <property type="entry name" value="GPCR_Rhodpsn"/>
</dbReference>
<dbReference type="PROSITE" id="PS50262">
    <property type="entry name" value="G_PROTEIN_RECEP_F1_2"/>
    <property type="match status" value="1"/>
</dbReference>
<evidence type="ECO:0000259" key="13">
    <source>
        <dbReference type="PROSITE" id="PS50262"/>
    </source>
</evidence>
<feature type="transmembrane region" description="Helical" evidence="12">
    <location>
        <begin position="221"/>
        <end position="244"/>
    </location>
</feature>
<dbReference type="PANTHER" id="PTHR24247:SF265">
    <property type="entry name" value="MUSCARINIC ACETYLCHOLINE RECEPTOR DM1"/>
    <property type="match status" value="1"/>
</dbReference>
<evidence type="ECO:0000256" key="5">
    <source>
        <dbReference type="ARBA" id="ARBA00022989"/>
    </source>
</evidence>
<proteinExistence type="inferred from homology"/>
<dbReference type="InterPro" id="IPR017452">
    <property type="entry name" value="GPCR_Rhodpsn_7TM"/>
</dbReference>
<dbReference type="Proteomes" id="UP000054359">
    <property type="component" value="Unassembled WGS sequence"/>
</dbReference>
<sequence>MESFFEWICLEFLTEARFSAENYFLIAQTMPTLTINETFDGCNENFYNETTRSYTVVETTLIATITTLLSLATIIGNVLVMVSFKMDRRLQTVNNYFLLSLAVADFMIGLFSMPLFTGYTLLEGWKLGPIVCDLWLALDYLCSNASVLNLLMISFDRYFSVTNPLRYRARRNSRLAAIMIACAWILSFLTWPPWILAWPYIEGKRSVPENKCYIQFLETNSYITVITALIAFYVPVIVMCVLYYKIWRETENRKHYLAELIAENEQSTEQATTCLPAPTVCNNINEEEKNCTHRVKDFLITLCNVDCDDGGEDDSTSPGATTPSSAETPIQSSRATSVTLRPEQIAYVQALLNQEEENRAATAKETIYTVMIRLPDPADPNFEPQPTVTMIDEVPATPAPMRSSLSTSALMAHSVNDHRLMRCSSSEVLNASRLTGLPGAKQARLQRPNIKKRNNKVQEKKHDRKAARTLSAILLAFIITWTPYNVLVLVKSVETFVSCNDIIPQVLWDFSYYLCYLNSMINPVCYALANANFRKTYWRILTCTWRKKSKLSIIRGLHSKAS</sequence>
<dbReference type="GO" id="GO:0004993">
    <property type="term" value="F:G protein-coupled serotonin receptor activity"/>
    <property type="evidence" value="ECO:0007669"/>
    <property type="project" value="TreeGrafter"/>
</dbReference>
<evidence type="ECO:0000256" key="9">
    <source>
        <dbReference type="ARBA" id="ARBA00023224"/>
    </source>
</evidence>
<feature type="domain" description="G-protein coupled receptors family 1 profile" evidence="13">
    <location>
        <begin position="76"/>
        <end position="526"/>
    </location>
</feature>
<dbReference type="GO" id="GO:0016907">
    <property type="term" value="F:G protein-coupled acetylcholine receptor activity"/>
    <property type="evidence" value="ECO:0007669"/>
    <property type="project" value="InterPro"/>
</dbReference>
<feature type="region of interest" description="Disordered" evidence="11">
    <location>
        <begin position="310"/>
        <end position="338"/>
    </location>
</feature>
<gene>
    <name evidence="14" type="ORF">X975_20048</name>
</gene>
<feature type="non-terminal residue" evidence="14">
    <location>
        <position position="562"/>
    </location>
</feature>
<comment type="similarity">
    <text evidence="2 10">Belongs to the G-protein coupled receptor 1 family.</text>
</comment>
<dbReference type="InterPro" id="IPR000995">
    <property type="entry name" value="Musac_Ach_rcpt"/>
</dbReference>
<dbReference type="AlphaFoldDB" id="A0A087TQN0"/>
<dbReference type="Pfam" id="PF00001">
    <property type="entry name" value="7tm_1"/>
    <property type="match status" value="1"/>
</dbReference>
<evidence type="ECO:0000313" key="14">
    <source>
        <dbReference type="EMBL" id="KFM67419.1"/>
    </source>
</evidence>
<reference evidence="14 15" key="1">
    <citation type="submission" date="2013-11" db="EMBL/GenBank/DDBJ databases">
        <title>Genome sequencing of Stegodyphus mimosarum.</title>
        <authorList>
            <person name="Bechsgaard J."/>
        </authorList>
    </citation>
    <scope>NUCLEOTIDE SEQUENCE [LARGE SCALE GENOMIC DNA]</scope>
</reference>
<organism evidence="14 15">
    <name type="scientific">Stegodyphus mimosarum</name>
    <name type="common">African social velvet spider</name>
    <dbReference type="NCBI Taxonomy" id="407821"/>
    <lineage>
        <taxon>Eukaryota</taxon>
        <taxon>Metazoa</taxon>
        <taxon>Ecdysozoa</taxon>
        <taxon>Arthropoda</taxon>
        <taxon>Chelicerata</taxon>
        <taxon>Arachnida</taxon>
        <taxon>Araneae</taxon>
        <taxon>Araneomorphae</taxon>
        <taxon>Entelegynae</taxon>
        <taxon>Eresoidea</taxon>
        <taxon>Eresidae</taxon>
        <taxon>Stegodyphus</taxon>
    </lineage>
</organism>
<feature type="transmembrane region" description="Helical" evidence="12">
    <location>
        <begin position="470"/>
        <end position="490"/>
    </location>
</feature>
<keyword evidence="9 10" id="KW-0807">Transducer</keyword>
<evidence type="ECO:0000256" key="1">
    <source>
        <dbReference type="ARBA" id="ARBA00004651"/>
    </source>
</evidence>
<keyword evidence="3" id="KW-1003">Cell membrane</keyword>
<feature type="transmembrane region" description="Helical" evidence="12">
    <location>
        <begin position="61"/>
        <end position="84"/>
    </location>
</feature>
<evidence type="ECO:0000313" key="15">
    <source>
        <dbReference type="Proteomes" id="UP000054359"/>
    </source>
</evidence>
<dbReference type="GO" id="GO:0045202">
    <property type="term" value="C:synapse"/>
    <property type="evidence" value="ECO:0007669"/>
    <property type="project" value="TreeGrafter"/>
</dbReference>
<keyword evidence="4 10" id="KW-0812">Transmembrane</keyword>
<evidence type="ECO:0000256" key="11">
    <source>
        <dbReference type="SAM" id="MobiDB-lite"/>
    </source>
</evidence>
<evidence type="ECO:0000256" key="10">
    <source>
        <dbReference type="RuleBase" id="RU000688"/>
    </source>
</evidence>
<dbReference type="Gene3D" id="1.20.1070.10">
    <property type="entry name" value="Rhodopsin 7-helix transmembrane proteins"/>
    <property type="match status" value="2"/>
</dbReference>
<evidence type="ECO:0000256" key="4">
    <source>
        <dbReference type="ARBA" id="ARBA00022692"/>
    </source>
</evidence>
<evidence type="ECO:0000256" key="12">
    <source>
        <dbReference type="SAM" id="Phobius"/>
    </source>
</evidence>
<dbReference type="GO" id="GO:0007187">
    <property type="term" value="P:G protein-coupled receptor signaling pathway, coupled to cyclic nucleotide second messenger"/>
    <property type="evidence" value="ECO:0007669"/>
    <property type="project" value="TreeGrafter"/>
</dbReference>
<evidence type="ECO:0000256" key="2">
    <source>
        <dbReference type="ARBA" id="ARBA00010663"/>
    </source>
</evidence>
<dbReference type="EMBL" id="KK116321">
    <property type="protein sequence ID" value="KFM67419.1"/>
    <property type="molecule type" value="Genomic_DNA"/>
</dbReference>
<dbReference type="GO" id="GO:0007197">
    <property type="term" value="P:adenylate cyclase-inhibiting G protein-coupled acetylcholine receptor signaling pathway"/>
    <property type="evidence" value="ECO:0007669"/>
    <property type="project" value="TreeGrafter"/>
</dbReference>
<keyword evidence="7 12" id="KW-0472">Membrane</keyword>
<feature type="transmembrane region" description="Helical" evidence="12">
    <location>
        <begin position="510"/>
        <end position="529"/>
    </location>
</feature>
<feature type="compositionally biased region" description="Low complexity" evidence="11">
    <location>
        <begin position="316"/>
        <end position="329"/>
    </location>
</feature>
<dbReference type="GO" id="GO:0005886">
    <property type="term" value="C:plasma membrane"/>
    <property type="evidence" value="ECO:0007669"/>
    <property type="project" value="UniProtKB-SubCell"/>
</dbReference>
<dbReference type="OrthoDB" id="10071887at2759"/>
<evidence type="ECO:0000256" key="6">
    <source>
        <dbReference type="ARBA" id="ARBA00023040"/>
    </source>
</evidence>
<evidence type="ECO:0000256" key="7">
    <source>
        <dbReference type="ARBA" id="ARBA00023136"/>
    </source>
</evidence>
<dbReference type="PANTHER" id="PTHR24247">
    <property type="entry name" value="5-HYDROXYTRYPTAMINE RECEPTOR"/>
    <property type="match status" value="1"/>
</dbReference>
<name>A0A087TQN0_STEMI</name>
<evidence type="ECO:0000256" key="8">
    <source>
        <dbReference type="ARBA" id="ARBA00023170"/>
    </source>
</evidence>
<keyword evidence="8 10" id="KW-0675">Receptor</keyword>
<dbReference type="PROSITE" id="PS00237">
    <property type="entry name" value="G_PROTEIN_RECEP_F1_1"/>
    <property type="match status" value="1"/>
</dbReference>
<keyword evidence="5 12" id="KW-1133">Transmembrane helix</keyword>
<dbReference type="PRINTS" id="PR00243">
    <property type="entry name" value="MUSCARINICR"/>
</dbReference>
<dbReference type="GO" id="GO:0030425">
    <property type="term" value="C:dendrite"/>
    <property type="evidence" value="ECO:0007669"/>
    <property type="project" value="TreeGrafter"/>
</dbReference>
<protein>
    <submittedName>
        <fullName evidence="14">Muscarinic acetylcholine receptor M5</fullName>
    </submittedName>
</protein>
<keyword evidence="6 10" id="KW-0297">G-protein coupled receptor</keyword>
<accession>A0A087TQN0</accession>
<dbReference type="PRINTS" id="PR00237">
    <property type="entry name" value="GPCRRHODOPSN"/>
</dbReference>